<evidence type="ECO:0000313" key="2">
    <source>
        <dbReference type="EMBL" id="EKM54782.1"/>
    </source>
</evidence>
<feature type="region of interest" description="Disordered" evidence="1">
    <location>
        <begin position="80"/>
        <end position="111"/>
    </location>
</feature>
<proteinExistence type="predicted"/>
<feature type="compositionally biased region" description="Polar residues" evidence="1">
    <location>
        <begin position="80"/>
        <end position="94"/>
    </location>
</feature>
<keyword evidence="3" id="KW-1185">Reference proteome</keyword>
<dbReference type="AlphaFoldDB" id="K5WWD9"/>
<dbReference type="EMBL" id="JH930473">
    <property type="protein sequence ID" value="EKM54782.1"/>
    <property type="molecule type" value="Genomic_DNA"/>
</dbReference>
<dbReference type="KEGG" id="pco:PHACADRAFT_197213"/>
<dbReference type="HOGENOM" id="CLU_2159306_0_0_1"/>
<dbReference type="Gene3D" id="3.40.50.1000">
    <property type="entry name" value="HAD superfamily/HAD-like"/>
    <property type="match status" value="1"/>
</dbReference>
<sequence>MDVLFGCFEGRVVCADDGLGELEDDDREVTEEQRAGRREGLVFEDAIPGVQAGKRAGMNVVWVPDPNLVALGTNDNADATTSLSTVEQPDQTLKTLEDFKPEEWGLPPYDP</sequence>
<organism evidence="2 3">
    <name type="scientific">Phanerochaete carnosa (strain HHB-10118-sp)</name>
    <name type="common">White-rot fungus</name>
    <name type="synonym">Peniophora carnosa</name>
    <dbReference type="NCBI Taxonomy" id="650164"/>
    <lineage>
        <taxon>Eukaryota</taxon>
        <taxon>Fungi</taxon>
        <taxon>Dikarya</taxon>
        <taxon>Basidiomycota</taxon>
        <taxon>Agaricomycotina</taxon>
        <taxon>Agaricomycetes</taxon>
        <taxon>Polyporales</taxon>
        <taxon>Phanerochaetaceae</taxon>
        <taxon>Phanerochaete</taxon>
    </lineage>
</organism>
<name>K5WWD9_PHACS</name>
<dbReference type="InParanoid" id="K5WWD9"/>
<dbReference type="OrthoDB" id="40579at2759"/>
<protein>
    <submittedName>
        <fullName evidence="2">Uncharacterized protein</fullName>
    </submittedName>
</protein>
<dbReference type="GeneID" id="18911205"/>
<accession>K5WWD9</accession>
<evidence type="ECO:0000313" key="3">
    <source>
        <dbReference type="Proteomes" id="UP000008370"/>
    </source>
</evidence>
<dbReference type="Proteomes" id="UP000008370">
    <property type="component" value="Unassembled WGS sequence"/>
</dbReference>
<dbReference type="PANTHER" id="PTHR18901">
    <property type="entry name" value="2-DEOXYGLUCOSE-6-PHOSPHATE PHOSPHATASE 2"/>
    <property type="match status" value="1"/>
</dbReference>
<reference evidence="2 3" key="1">
    <citation type="journal article" date="2012" name="BMC Genomics">
        <title>Comparative genomics of the white-rot fungi, Phanerochaete carnosa and P. chrysosporium, to elucidate the genetic basis of the distinct wood types they colonize.</title>
        <authorList>
            <person name="Suzuki H."/>
            <person name="MacDonald J."/>
            <person name="Syed K."/>
            <person name="Salamov A."/>
            <person name="Hori C."/>
            <person name="Aerts A."/>
            <person name="Henrissat B."/>
            <person name="Wiebenga A."/>
            <person name="vanKuyk P.A."/>
            <person name="Barry K."/>
            <person name="Lindquist E."/>
            <person name="LaButti K."/>
            <person name="Lapidus A."/>
            <person name="Lucas S."/>
            <person name="Coutinho P."/>
            <person name="Gong Y."/>
            <person name="Samejima M."/>
            <person name="Mahadevan R."/>
            <person name="Abou-Zaid M."/>
            <person name="de Vries R.P."/>
            <person name="Igarashi K."/>
            <person name="Yadav J.S."/>
            <person name="Grigoriev I.V."/>
            <person name="Master E.R."/>
        </authorList>
    </citation>
    <scope>NUCLEOTIDE SEQUENCE [LARGE SCALE GENOMIC DNA]</scope>
    <source>
        <strain evidence="2 3">HHB-10118-sp</strain>
    </source>
</reference>
<dbReference type="RefSeq" id="XP_007397460.1">
    <property type="nucleotide sequence ID" value="XM_007397398.1"/>
</dbReference>
<dbReference type="InterPro" id="IPR036412">
    <property type="entry name" value="HAD-like_sf"/>
</dbReference>
<gene>
    <name evidence="2" type="ORF">PHACADRAFT_197213</name>
</gene>
<dbReference type="SUPFAM" id="SSF56784">
    <property type="entry name" value="HAD-like"/>
    <property type="match status" value="1"/>
</dbReference>
<evidence type="ECO:0000256" key="1">
    <source>
        <dbReference type="SAM" id="MobiDB-lite"/>
    </source>
</evidence>
<dbReference type="InterPro" id="IPR023214">
    <property type="entry name" value="HAD_sf"/>
</dbReference>
<dbReference type="GO" id="GO:0016791">
    <property type="term" value="F:phosphatase activity"/>
    <property type="evidence" value="ECO:0007669"/>
    <property type="project" value="TreeGrafter"/>
</dbReference>
<dbReference type="PANTHER" id="PTHR18901:SF38">
    <property type="entry name" value="PSEUDOURIDINE-5'-PHOSPHATASE"/>
    <property type="match status" value="1"/>
</dbReference>
<dbReference type="STRING" id="650164.K5WWD9"/>